<dbReference type="EMBL" id="CP071250">
    <property type="protein sequence ID" value="UUF08587.1"/>
    <property type="molecule type" value="Genomic_DNA"/>
</dbReference>
<dbReference type="Proteomes" id="UP001058016">
    <property type="component" value="Chromosome"/>
</dbReference>
<gene>
    <name evidence="2" type="ORF">J0J69_13185</name>
    <name evidence="3" type="ORF">J0J70_00770</name>
</gene>
<dbReference type="EMBL" id="CP071249">
    <property type="protein sequence ID" value="UUF05968.1"/>
    <property type="molecule type" value="Genomic_DNA"/>
</dbReference>
<keyword evidence="4" id="KW-1185">Reference proteome</keyword>
<proteinExistence type="predicted"/>
<reference evidence="3 4" key="1">
    <citation type="submission" date="2021-03" db="EMBL/GenBank/DDBJ databases">
        <title>Comparative Genomics and Metabolomics in the genus Turicibacter.</title>
        <authorList>
            <person name="Maki J."/>
            <person name="Looft T."/>
        </authorList>
    </citation>
    <scope>NUCLEOTIDE SEQUENCE</scope>
    <source>
        <strain evidence="3">ISU324</strain>
        <strain evidence="2 4">MMM721</strain>
    </source>
</reference>
<evidence type="ECO:0000313" key="5">
    <source>
        <dbReference type="Proteomes" id="UP001058072"/>
    </source>
</evidence>
<keyword evidence="1" id="KW-0812">Transmembrane</keyword>
<protein>
    <submittedName>
        <fullName evidence="3">DUF4362 domain-containing protein</fullName>
    </submittedName>
</protein>
<evidence type="ECO:0000313" key="4">
    <source>
        <dbReference type="Proteomes" id="UP001058016"/>
    </source>
</evidence>
<dbReference type="AlphaFoldDB" id="A0A9Q9CRG7"/>
<dbReference type="Pfam" id="PF14275">
    <property type="entry name" value="DUF4362"/>
    <property type="match status" value="1"/>
</dbReference>
<keyword evidence="1" id="KW-0472">Membrane</keyword>
<name>A0A9Q9CRG7_9FIRM</name>
<keyword evidence="1" id="KW-1133">Transmembrane helix</keyword>
<organism evidence="3 5">
    <name type="scientific">Turicibacter bilis</name>
    <dbReference type="NCBI Taxonomy" id="2735723"/>
    <lineage>
        <taxon>Bacteria</taxon>
        <taxon>Bacillati</taxon>
        <taxon>Bacillota</taxon>
        <taxon>Erysipelotrichia</taxon>
        <taxon>Erysipelotrichales</taxon>
        <taxon>Turicibacteraceae</taxon>
        <taxon>Turicibacter</taxon>
    </lineage>
</organism>
<evidence type="ECO:0000256" key="1">
    <source>
        <dbReference type="SAM" id="Phobius"/>
    </source>
</evidence>
<sequence length="151" mass="17632">MVKKTSISFGVLIVLVVLSGYFIWGDFNLQVNAHDTYDVMQGETDGDVIQAETKIINLSRLEQFYKQVKRNNDDHITVAIPQSSQKYELYELHVSNGKLKLYYDIIEDGQGRKEYKVKVYDSMKKIYKQDQVTYILINGQEERSFLSYNLK</sequence>
<dbReference type="InterPro" id="IPR025372">
    <property type="entry name" value="DUF4362"/>
</dbReference>
<feature type="transmembrane region" description="Helical" evidence="1">
    <location>
        <begin position="7"/>
        <end position="24"/>
    </location>
</feature>
<evidence type="ECO:0000313" key="3">
    <source>
        <dbReference type="EMBL" id="UUF08587.1"/>
    </source>
</evidence>
<dbReference type="Proteomes" id="UP001058072">
    <property type="component" value="Chromosome"/>
</dbReference>
<evidence type="ECO:0000313" key="2">
    <source>
        <dbReference type="EMBL" id="UUF05968.1"/>
    </source>
</evidence>
<accession>A0A9Q9CRG7</accession>